<dbReference type="Gene3D" id="3.30.450.20">
    <property type="entry name" value="PAS domain"/>
    <property type="match status" value="1"/>
</dbReference>
<keyword evidence="4" id="KW-0145">Chemotaxis</keyword>
<feature type="domain" description="Methyl-accepting transducer" evidence="14">
    <location>
        <begin position="251"/>
        <end position="487"/>
    </location>
</feature>
<evidence type="ECO:0000259" key="14">
    <source>
        <dbReference type="PROSITE" id="PS50111"/>
    </source>
</evidence>
<keyword evidence="6 13" id="KW-0812">Transmembrane</keyword>
<dbReference type="EMBL" id="PIPS01000001">
    <property type="protein sequence ID" value="RUO45223.1"/>
    <property type="molecule type" value="Genomic_DNA"/>
</dbReference>
<feature type="transmembrane region" description="Helical" evidence="13">
    <location>
        <begin position="178"/>
        <end position="197"/>
    </location>
</feature>
<dbReference type="SMART" id="SM00283">
    <property type="entry name" value="MA"/>
    <property type="match status" value="1"/>
</dbReference>
<dbReference type="FunFam" id="1.10.287.950:FF:000001">
    <property type="entry name" value="Methyl-accepting chemotaxis sensory transducer"/>
    <property type="match status" value="1"/>
</dbReference>
<feature type="coiled-coil region" evidence="12">
    <location>
        <begin position="315"/>
        <end position="349"/>
    </location>
</feature>
<dbReference type="InterPro" id="IPR000014">
    <property type="entry name" value="PAS"/>
</dbReference>
<dbReference type="Pfam" id="PF08447">
    <property type="entry name" value="PAS_3"/>
    <property type="match status" value="1"/>
</dbReference>
<evidence type="ECO:0000313" key="17">
    <source>
        <dbReference type="Proteomes" id="UP000286680"/>
    </source>
</evidence>
<dbReference type="Proteomes" id="UP000286680">
    <property type="component" value="Unassembled WGS sequence"/>
</dbReference>
<evidence type="ECO:0000259" key="15">
    <source>
        <dbReference type="PROSITE" id="PS50112"/>
    </source>
</evidence>
<keyword evidence="2" id="KW-1003">Cell membrane</keyword>
<comment type="similarity">
    <text evidence="10">Belongs to the methyl-accepting chemotaxis (MCP) protein family.</text>
</comment>
<name>A0AA94EHI4_9GAMM</name>
<evidence type="ECO:0000256" key="3">
    <source>
        <dbReference type="ARBA" id="ARBA00022481"/>
    </source>
</evidence>
<keyword evidence="9 11" id="KW-0807">Transducer</keyword>
<feature type="domain" description="PAS" evidence="15">
    <location>
        <begin position="27"/>
        <end position="78"/>
    </location>
</feature>
<dbReference type="SUPFAM" id="SSF58104">
    <property type="entry name" value="Methyl-accepting chemotaxis protein (MCP) signaling domain"/>
    <property type="match status" value="1"/>
</dbReference>
<keyword evidence="3" id="KW-0488">Methylation</keyword>
<evidence type="ECO:0000256" key="4">
    <source>
        <dbReference type="ARBA" id="ARBA00022500"/>
    </source>
</evidence>
<organism evidence="16 17">
    <name type="scientific">Idiomarina aquatica</name>
    <dbReference type="NCBI Taxonomy" id="1327752"/>
    <lineage>
        <taxon>Bacteria</taxon>
        <taxon>Pseudomonadati</taxon>
        <taxon>Pseudomonadota</taxon>
        <taxon>Gammaproteobacteria</taxon>
        <taxon>Alteromonadales</taxon>
        <taxon>Idiomarinaceae</taxon>
        <taxon>Idiomarina</taxon>
    </lineage>
</organism>
<sequence length="534" mass="58408">MPTPKQATVTGVEQTFSARANILSTTNLKGQITYVNQDFVDISGFQRDELIGHGHNIVRHPDMPKQAFKMLWDNLKQGQSWMGLVKNRCKNGDHYWVDAFVTPIKNNGKVTEYQSVRRKAQSIWVKRASDIYRTLNQGRRVRKLADAMPTHIRLLLSVLLPYFIPAASLIIAPSLTMFSLSVLAAVCLSIVLVIMTWQPYREAVSKAKDVIDDPVARYIYTGNNTEAGNLLLALKKLEAENSALIGRIHDTSLALSDNASSLSSAVMQSETGSKSQLQQTDAVVTALEQMQQGAHEVASSTRQTADATQRGLQTAEDGQAVIQATEQSIQQLTQQLQQASSVISTVSQRSQDIEQILDVILSIAEQTNLLALNAAIEAARAGDSGRGFAVVADEVRSLANRTQESTADIRGVIEQLQQSVQQAVTTMQQGETMAADSVESSQQAAHYLTTVVDAISRVSALTEQVVSAVEQQQQACDSVQDSVAGIRASAQENLEAVQLSREVSHRTVEFANQLDKLTLQFWEAQQGVAHETAH</sequence>
<dbReference type="FunFam" id="3.30.450.20:FF:000046">
    <property type="entry name" value="Aerotaxis sensor receptor"/>
    <property type="match status" value="1"/>
</dbReference>
<reference evidence="17" key="1">
    <citation type="journal article" date="2018" name="Front. Microbiol.">
        <title>Genome-Based Analysis Reveals the Taxonomy and Diversity of the Family Idiomarinaceae.</title>
        <authorList>
            <person name="Liu Y."/>
            <person name="Lai Q."/>
            <person name="Shao Z."/>
        </authorList>
    </citation>
    <scope>NUCLEOTIDE SEQUENCE [LARGE SCALE GENOMIC DNA]</scope>
    <source>
        <strain evidence="17">SN-14</strain>
    </source>
</reference>
<dbReference type="CDD" id="cd00130">
    <property type="entry name" value="PAS"/>
    <property type="match status" value="1"/>
</dbReference>
<keyword evidence="5" id="KW-0997">Cell inner membrane</keyword>
<dbReference type="PANTHER" id="PTHR32089:SF74">
    <property type="entry name" value="METHYL-ACCEPTING CHEMOTAXIS PROTEIN AER"/>
    <property type="match status" value="1"/>
</dbReference>
<evidence type="ECO:0000313" key="16">
    <source>
        <dbReference type="EMBL" id="RUO45223.1"/>
    </source>
</evidence>
<keyword evidence="8 13" id="KW-0472">Membrane</keyword>
<dbReference type="PANTHER" id="PTHR32089">
    <property type="entry name" value="METHYL-ACCEPTING CHEMOTAXIS PROTEIN MCPB"/>
    <property type="match status" value="1"/>
</dbReference>
<dbReference type="Pfam" id="PF00015">
    <property type="entry name" value="MCPsignal"/>
    <property type="match status" value="1"/>
</dbReference>
<dbReference type="Gene3D" id="1.10.287.950">
    <property type="entry name" value="Methyl-accepting chemotaxis protein"/>
    <property type="match status" value="1"/>
</dbReference>
<dbReference type="AlphaFoldDB" id="A0AA94EHI4"/>
<gene>
    <name evidence="16" type="ORF">CWE23_04190</name>
</gene>
<evidence type="ECO:0000256" key="9">
    <source>
        <dbReference type="ARBA" id="ARBA00023224"/>
    </source>
</evidence>
<dbReference type="GO" id="GO:0007165">
    <property type="term" value="P:signal transduction"/>
    <property type="evidence" value="ECO:0007669"/>
    <property type="project" value="UniProtKB-KW"/>
</dbReference>
<evidence type="ECO:0000256" key="6">
    <source>
        <dbReference type="ARBA" id="ARBA00022692"/>
    </source>
</evidence>
<evidence type="ECO:0000256" key="5">
    <source>
        <dbReference type="ARBA" id="ARBA00022519"/>
    </source>
</evidence>
<accession>A0AA94EHI4</accession>
<dbReference type="InterPro" id="IPR035965">
    <property type="entry name" value="PAS-like_dom_sf"/>
</dbReference>
<dbReference type="PROSITE" id="PS50111">
    <property type="entry name" value="CHEMOTAXIS_TRANSDUC_2"/>
    <property type="match status" value="1"/>
</dbReference>
<evidence type="ECO:0000256" key="11">
    <source>
        <dbReference type="PROSITE-ProRule" id="PRU00284"/>
    </source>
</evidence>
<evidence type="ECO:0000256" key="10">
    <source>
        <dbReference type="ARBA" id="ARBA00029447"/>
    </source>
</evidence>
<dbReference type="CDD" id="cd11386">
    <property type="entry name" value="MCP_signal"/>
    <property type="match status" value="1"/>
</dbReference>
<keyword evidence="12" id="KW-0175">Coiled coil</keyword>
<dbReference type="PROSITE" id="PS50112">
    <property type="entry name" value="PAS"/>
    <property type="match status" value="1"/>
</dbReference>
<evidence type="ECO:0000256" key="8">
    <source>
        <dbReference type="ARBA" id="ARBA00023136"/>
    </source>
</evidence>
<evidence type="ECO:0000256" key="13">
    <source>
        <dbReference type="SAM" id="Phobius"/>
    </source>
</evidence>
<dbReference type="SUPFAM" id="SSF55785">
    <property type="entry name" value="PYP-like sensor domain (PAS domain)"/>
    <property type="match status" value="1"/>
</dbReference>
<protein>
    <recommendedName>
        <fullName evidence="18">Methyl-accepting chemotaxis sensory transducer with Pas/Pac sensor</fullName>
    </recommendedName>
</protein>
<dbReference type="GO" id="GO:0005886">
    <property type="term" value="C:plasma membrane"/>
    <property type="evidence" value="ECO:0007669"/>
    <property type="project" value="UniProtKB-SubCell"/>
</dbReference>
<keyword evidence="7 13" id="KW-1133">Transmembrane helix</keyword>
<evidence type="ECO:0000256" key="2">
    <source>
        <dbReference type="ARBA" id="ARBA00022475"/>
    </source>
</evidence>
<evidence type="ECO:0008006" key="18">
    <source>
        <dbReference type="Google" id="ProtNLM"/>
    </source>
</evidence>
<proteinExistence type="inferred from homology"/>
<dbReference type="InterPro" id="IPR013655">
    <property type="entry name" value="PAS_fold_3"/>
</dbReference>
<evidence type="ECO:0000256" key="1">
    <source>
        <dbReference type="ARBA" id="ARBA00004429"/>
    </source>
</evidence>
<dbReference type="InterPro" id="IPR004089">
    <property type="entry name" value="MCPsignal_dom"/>
</dbReference>
<dbReference type="GO" id="GO:0052131">
    <property type="term" value="P:positive aerotaxis"/>
    <property type="evidence" value="ECO:0007669"/>
    <property type="project" value="UniProtKB-ARBA"/>
</dbReference>
<dbReference type="RefSeq" id="WP_126819602.1">
    <property type="nucleotide sequence ID" value="NZ_PIPS01000001.1"/>
</dbReference>
<comment type="subcellular location">
    <subcellularLocation>
        <location evidence="1">Cell inner membrane</location>
        <topology evidence="1">Multi-pass membrane protein</topology>
    </subcellularLocation>
</comment>
<evidence type="ECO:0000256" key="12">
    <source>
        <dbReference type="SAM" id="Coils"/>
    </source>
</evidence>
<feature type="transmembrane region" description="Helical" evidence="13">
    <location>
        <begin position="152"/>
        <end position="172"/>
    </location>
</feature>
<dbReference type="NCBIfam" id="TIGR00229">
    <property type="entry name" value="sensory_box"/>
    <property type="match status" value="1"/>
</dbReference>
<evidence type="ECO:0000256" key="7">
    <source>
        <dbReference type="ARBA" id="ARBA00022989"/>
    </source>
</evidence>
<keyword evidence="17" id="KW-1185">Reference proteome</keyword>
<comment type="caution">
    <text evidence="16">The sequence shown here is derived from an EMBL/GenBank/DDBJ whole genome shotgun (WGS) entry which is preliminary data.</text>
</comment>